<keyword evidence="2" id="KW-1185">Reference proteome</keyword>
<keyword evidence="1" id="KW-0812">Transmembrane</keyword>
<name>A0ABM0UJU6_CAMSA</name>
<dbReference type="RefSeq" id="XP_010442199.1">
    <property type="nucleotide sequence ID" value="XM_010443897.2"/>
</dbReference>
<reference evidence="2" key="1">
    <citation type="journal article" date="2014" name="Nat. Commun.">
        <title>The emerging biofuel crop Camelina sativa retains a highly undifferentiated hexaploid genome structure.</title>
        <authorList>
            <person name="Kagale S."/>
            <person name="Koh C."/>
            <person name="Nixon J."/>
            <person name="Bollina V."/>
            <person name="Clarke W.E."/>
            <person name="Tuteja R."/>
            <person name="Spillane C."/>
            <person name="Robinson S.J."/>
            <person name="Links M.G."/>
            <person name="Clarke C."/>
            <person name="Higgins E.E."/>
            <person name="Huebert T."/>
            <person name="Sharpe A.G."/>
            <person name="Parkin I.A."/>
        </authorList>
    </citation>
    <scope>NUCLEOTIDE SEQUENCE [LARGE SCALE GENOMIC DNA]</scope>
    <source>
        <strain evidence="2">cv. DH55</strain>
    </source>
</reference>
<keyword evidence="1" id="KW-1133">Transmembrane helix</keyword>
<dbReference type="GeneID" id="104725268"/>
<dbReference type="PANTHER" id="PTHR42673">
    <property type="entry name" value="MALEYLACETOACETATE ISOMERASE"/>
    <property type="match status" value="1"/>
</dbReference>
<reference evidence="3" key="2">
    <citation type="submission" date="2025-08" db="UniProtKB">
        <authorList>
            <consortium name="RefSeq"/>
        </authorList>
    </citation>
    <scope>IDENTIFICATION</scope>
    <source>
        <tissue evidence="3">Leaf</tissue>
    </source>
</reference>
<proteinExistence type="predicted"/>
<dbReference type="PANTHER" id="PTHR42673:SF4">
    <property type="entry name" value="MALEYLACETOACETATE ISOMERASE"/>
    <property type="match status" value="1"/>
</dbReference>
<sequence>MYLDEKYPEPPLLPCDLHIRAVNFQAMSIVLTGIQPHQNLAVLADSTILKLMEERSISSQHRQSLQHEPAKLRTKKIVIEVHIGLPLLYVCIVAFINIVTGHCLRT</sequence>
<evidence type="ECO:0000256" key="1">
    <source>
        <dbReference type="SAM" id="Phobius"/>
    </source>
</evidence>
<keyword evidence="1" id="KW-0472">Membrane</keyword>
<gene>
    <name evidence="3" type="primary">LOC104725268</name>
</gene>
<organism evidence="2 3">
    <name type="scientific">Camelina sativa</name>
    <name type="common">False flax</name>
    <name type="synonym">Myagrum sativum</name>
    <dbReference type="NCBI Taxonomy" id="90675"/>
    <lineage>
        <taxon>Eukaryota</taxon>
        <taxon>Viridiplantae</taxon>
        <taxon>Streptophyta</taxon>
        <taxon>Embryophyta</taxon>
        <taxon>Tracheophyta</taxon>
        <taxon>Spermatophyta</taxon>
        <taxon>Magnoliopsida</taxon>
        <taxon>eudicotyledons</taxon>
        <taxon>Gunneridae</taxon>
        <taxon>Pentapetalae</taxon>
        <taxon>rosids</taxon>
        <taxon>malvids</taxon>
        <taxon>Brassicales</taxon>
        <taxon>Brassicaceae</taxon>
        <taxon>Camelineae</taxon>
        <taxon>Camelina</taxon>
    </lineage>
</organism>
<dbReference type="Gene3D" id="1.20.1050.10">
    <property type="match status" value="1"/>
</dbReference>
<dbReference type="Proteomes" id="UP000694864">
    <property type="component" value="Chromosome 11"/>
</dbReference>
<feature type="transmembrane region" description="Helical" evidence="1">
    <location>
        <begin position="77"/>
        <end position="99"/>
    </location>
</feature>
<evidence type="ECO:0000313" key="3">
    <source>
        <dbReference type="RefSeq" id="XP_010442199.1"/>
    </source>
</evidence>
<protein>
    <submittedName>
        <fullName evidence="3">Vesicle-associated protein 2-2-like</fullName>
    </submittedName>
</protein>
<accession>A0ABM0UJU6</accession>
<evidence type="ECO:0000313" key="2">
    <source>
        <dbReference type="Proteomes" id="UP000694864"/>
    </source>
</evidence>